<name>A0AAD9UUN9_ACRCE</name>
<dbReference type="AlphaFoldDB" id="A0AAD9UUN9"/>
<reference evidence="1" key="2">
    <citation type="journal article" date="2023" name="Science">
        <title>Genomic signatures of disease resistance in endangered staghorn corals.</title>
        <authorList>
            <person name="Vollmer S.V."/>
            <person name="Selwyn J.D."/>
            <person name="Despard B.A."/>
            <person name="Roesel C.L."/>
        </authorList>
    </citation>
    <scope>NUCLEOTIDE SEQUENCE</scope>
    <source>
        <strain evidence="1">K2</strain>
    </source>
</reference>
<reference evidence="1" key="1">
    <citation type="journal article" date="2023" name="G3 (Bethesda)">
        <title>Whole genome assembly and annotation of the endangered Caribbean coral Acropora cervicornis.</title>
        <authorList>
            <person name="Selwyn J.D."/>
            <person name="Vollmer S.V."/>
        </authorList>
    </citation>
    <scope>NUCLEOTIDE SEQUENCE</scope>
    <source>
        <strain evidence="1">K2</strain>
    </source>
</reference>
<comment type="caution">
    <text evidence="1">The sequence shown here is derived from an EMBL/GenBank/DDBJ whole genome shotgun (WGS) entry which is preliminary data.</text>
</comment>
<evidence type="ECO:0000313" key="1">
    <source>
        <dbReference type="EMBL" id="KAK2550337.1"/>
    </source>
</evidence>
<keyword evidence="2" id="KW-1185">Reference proteome</keyword>
<organism evidence="1 2">
    <name type="scientific">Acropora cervicornis</name>
    <name type="common">Staghorn coral</name>
    <dbReference type="NCBI Taxonomy" id="6130"/>
    <lineage>
        <taxon>Eukaryota</taxon>
        <taxon>Metazoa</taxon>
        <taxon>Cnidaria</taxon>
        <taxon>Anthozoa</taxon>
        <taxon>Hexacorallia</taxon>
        <taxon>Scleractinia</taxon>
        <taxon>Astrocoeniina</taxon>
        <taxon>Acroporidae</taxon>
        <taxon>Acropora</taxon>
    </lineage>
</organism>
<protein>
    <submittedName>
        <fullName evidence="1">Uncharacterized protein</fullName>
    </submittedName>
</protein>
<dbReference type="EMBL" id="JARQWQ010000112">
    <property type="protein sequence ID" value="KAK2550337.1"/>
    <property type="molecule type" value="Genomic_DNA"/>
</dbReference>
<accession>A0AAD9UUN9</accession>
<sequence length="59" mass="6553">MLVKKGTRLAHKRWVVKPISEKKSYQHLSTLLAKVLERCETGNAVAEPLPVVLPCNIAS</sequence>
<proteinExistence type="predicted"/>
<dbReference type="Proteomes" id="UP001249851">
    <property type="component" value="Unassembled WGS sequence"/>
</dbReference>
<gene>
    <name evidence="1" type="ORF">P5673_029037</name>
</gene>
<evidence type="ECO:0000313" key="2">
    <source>
        <dbReference type="Proteomes" id="UP001249851"/>
    </source>
</evidence>